<dbReference type="Proteomes" id="UP001551658">
    <property type="component" value="Unassembled WGS sequence"/>
</dbReference>
<name>A0ABV3FIJ8_9NOCA</name>
<proteinExistence type="predicted"/>
<dbReference type="RefSeq" id="WP_357987083.1">
    <property type="nucleotide sequence ID" value="NZ_JBFAIH010000031.1"/>
</dbReference>
<protein>
    <submittedName>
        <fullName evidence="2">Uncharacterized protein</fullName>
    </submittedName>
</protein>
<comment type="caution">
    <text evidence="2">The sequence shown here is derived from an EMBL/GenBank/DDBJ whole genome shotgun (WGS) entry which is preliminary data.</text>
</comment>
<accession>A0ABV3FIJ8</accession>
<gene>
    <name evidence="2" type="ORF">AB0H72_32825</name>
</gene>
<evidence type="ECO:0000256" key="1">
    <source>
        <dbReference type="SAM" id="MobiDB-lite"/>
    </source>
</evidence>
<dbReference type="EMBL" id="JBFAIH010000031">
    <property type="protein sequence ID" value="MEV0367480.1"/>
    <property type="molecule type" value="Genomic_DNA"/>
</dbReference>
<feature type="region of interest" description="Disordered" evidence="1">
    <location>
        <begin position="1"/>
        <end position="29"/>
    </location>
</feature>
<organism evidence="2 3">
    <name type="scientific">Nocardia fusca</name>
    <dbReference type="NCBI Taxonomy" id="941183"/>
    <lineage>
        <taxon>Bacteria</taxon>
        <taxon>Bacillati</taxon>
        <taxon>Actinomycetota</taxon>
        <taxon>Actinomycetes</taxon>
        <taxon>Mycobacteriales</taxon>
        <taxon>Nocardiaceae</taxon>
        <taxon>Nocardia</taxon>
    </lineage>
</organism>
<evidence type="ECO:0000313" key="3">
    <source>
        <dbReference type="Proteomes" id="UP001551658"/>
    </source>
</evidence>
<sequence>MITPLINDTPENPMTTTEPQIASPSADTVRDPSWVRARIQKALAQAEAFGEDWVKDSPGFAGDRSRAMAVAELSALKVRLETLCTHLRVHGPEGDVFLADLQMRVPAQWTRSVSDFYTGGSVADAEKWAAQLGLPEQERLETGSRMWAGDIDGFRVEIFGQ</sequence>
<reference evidence="2 3" key="1">
    <citation type="submission" date="2024-06" db="EMBL/GenBank/DDBJ databases">
        <title>The Natural Products Discovery Center: Release of the First 8490 Sequenced Strains for Exploring Actinobacteria Biosynthetic Diversity.</title>
        <authorList>
            <person name="Kalkreuter E."/>
            <person name="Kautsar S.A."/>
            <person name="Yang D."/>
            <person name="Bader C.D."/>
            <person name="Teijaro C.N."/>
            <person name="Fluegel L."/>
            <person name="Davis C.M."/>
            <person name="Simpson J.R."/>
            <person name="Lauterbach L."/>
            <person name="Steele A.D."/>
            <person name="Gui C."/>
            <person name="Meng S."/>
            <person name="Li G."/>
            <person name="Viehrig K."/>
            <person name="Ye F."/>
            <person name="Su P."/>
            <person name="Kiefer A.F."/>
            <person name="Nichols A."/>
            <person name="Cepeda A.J."/>
            <person name="Yan W."/>
            <person name="Fan B."/>
            <person name="Jiang Y."/>
            <person name="Adhikari A."/>
            <person name="Zheng C.-J."/>
            <person name="Schuster L."/>
            <person name="Cowan T.M."/>
            <person name="Smanski M.J."/>
            <person name="Chevrette M.G."/>
            <person name="De Carvalho L.P.S."/>
            <person name="Shen B."/>
        </authorList>
    </citation>
    <scope>NUCLEOTIDE SEQUENCE [LARGE SCALE GENOMIC DNA]</scope>
    <source>
        <strain evidence="2 3">NPDC050671</strain>
    </source>
</reference>
<evidence type="ECO:0000313" key="2">
    <source>
        <dbReference type="EMBL" id="MEV0367480.1"/>
    </source>
</evidence>
<keyword evidence="3" id="KW-1185">Reference proteome</keyword>
<feature type="compositionally biased region" description="Polar residues" evidence="1">
    <location>
        <begin position="9"/>
        <end position="26"/>
    </location>
</feature>